<feature type="region of interest" description="Disordered" evidence="1">
    <location>
        <begin position="103"/>
        <end position="140"/>
    </location>
</feature>
<evidence type="ECO:0000313" key="2">
    <source>
        <dbReference type="EMBL" id="GAA0172999.1"/>
    </source>
</evidence>
<feature type="region of interest" description="Disordered" evidence="1">
    <location>
        <begin position="154"/>
        <end position="200"/>
    </location>
</feature>
<feature type="compositionally biased region" description="Basic and acidic residues" evidence="1">
    <location>
        <begin position="24"/>
        <end position="36"/>
    </location>
</feature>
<feature type="region of interest" description="Disordered" evidence="1">
    <location>
        <begin position="62"/>
        <end position="82"/>
    </location>
</feature>
<dbReference type="EMBL" id="BAABME010025939">
    <property type="protein sequence ID" value="GAA0172999.1"/>
    <property type="molecule type" value="Genomic_DNA"/>
</dbReference>
<keyword evidence="3" id="KW-1185">Reference proteome</keyword>
<reference evidence="2 3" key="1">
    <citation type="submission" date="2024-01" db="EMBL/GenBank/DDBJ databases">
        <title>The complete chloroplast genome sequence of Lithospermum erythrorhizon: insights into the phylogenetic relationship among Boraginaceae species and the maternal lineages of purple gromwells.</title>
        <authorList>
            <person name="Okada T."/>
            <person name="Watanabe K."/>
        </authorList>
    </citation>
    <scope>NUCLEOTIDE SEQUENCE [LARGE SCALE GENOMIC DNA]</scope>
</reference>
<organism evidence="2 3">
    <name type="scientific">Lithospermum erythrorhizon</name>
    <name type="common">Purple gromwell</name>
    <name type="synonym">Lithospermum officinale var. erythrorhizon</name>
    <dbReference type="NCBI Taxonomy" id="34254"/>
    <lineage>
        <taxon>Eukaryota</taxon>
        <taxon>Viridiplantae</taxon>
        <taxon>Streptophyta</taxon>
        <taxon>Embryophyta</taxon>
        <taxon>Tracheophyta</taxon>
        <taxon>Spermatophyta</taxon>
        <taxon>Magnoliopsida</taxon>
        <taxon>eudicotyledons</taxon>
        <taxon>Gunneridae</taxon>
        <taxon>Pentapetalae</taxon>
        <taxon>asterids</taxon>
        <taxon>lamiids</taxon>
        <taxon>Boraginales</taxon>
        <taxon>Boraginaceae</taxon>
        <taxon>Boraginoideae</taxon>
        <taxon>Lithospermeae</taxon>
        <taxon>Lithospermum</taxon>
    </lineage>
</organism>
<feature type="compositionally biased region" description="Basic and acidic residues" evidence="1">
    <location>
        <begin position="179"/>
        <end position="196"/>
    </location>
</feature>
<protein>
    <submittedName>
        <fullName evidence="2">Uncharacterized protein</fullName>
    </submittedName>
</protein>
<sequence length="213" mass="22640">MEGGGPEIENMVFSNNLNESVNGEGEKKQEDKKESEVAEVNGESEKGSGVISNFISAFVSTRGKDEQEENVQVNKSDAINEVDKEEKEGGLLNHLISIVTPNQHGNYTGSDDGENALNSEVGSGKNENQEKIVEDEDGGGGGVIRNFISNIMHHNNGENNKSGEDGQLIEDGGGGGKVESGDSHLPTKNDAGDRLTEPGIEEASILIHSIVHD</sequence>
<proteinExistence type="predicted"/>
<dbReference type="AlphaFoldDB" id="A0AAV3R9C7"/>
<feature type="region of interest" description="Disordered" evidence="1">
    <location>
        <begin position="1"/>
        <end position="47"/>
    </location>
</feature>
<comment type="caution">
    <text evidence="2">The sequence shown here is derived from an EMBL/GenBank/DDBJ whole genome shotgun (WGS) entry which is preliminary data.</text>
</comment>
<gene>
    <name evidence="2" type="ORF">LIER_41439</name>
</gene>
<accession>A0AAV3R9C7</accession>
<evidence type="ECO:0000256" key="1">
    <source>
        <dbReference type="SAM" id="MobiDB-lite"/>
    </source>
</evidence>
<name>A0AAV3R9C7_LITER</name>
<feature type="compositionally biased region" description="Polar residues" evidence="1">
    <location>
        <begin position="12"/>
        <end position="21"/>
    </location>
</feature>
<evidence type="ECO:0000313" key="3">
    <source>
        <dbReference type="Proteomes" id="UP001454036"/>
    </source>
</evidence>
<dbReference type="Proteomes" id="UP001454036">
    <property type="component" value="Unassembled WGS sequence"/>
</dbReference>